<feature type="transmembrane region" description="Helical" evidence="9">
    <location>
        <begin position="64"/>
        <end position="83"/>
    </location>
</feature>
<keyword evidence="5 9" id="KW-0064">Aspartyl protease</keyword>
<comment type="pathway">
    <text evidence="9">Protein modification; lipoprotein biosynthesis (signal peptide cleavage).</text>
</comment>
<dbReference type="RefSeq" id="WP_011929984.1">
    <property type="nucleotide sequence ID" value="NC_009465.1"/>
</dbReference>
<keyword evidence="8 9" id="KW-0472">Membrane</keyword>
<gene>
    <name evidence="9 12" type="primary">lspA</name>
    <name evidence="12" type="ordered locus">COSY_0599</name>
</gene>
<dbReference type="AlphaFoldDB" id="A5CWG3"/>
<dbReference type="InterPro" id="IPR001872">
    <property type="entry name" value="Peptidase_A8"/>
</dbReference>
<keyword evidence="13" id="KW-1185">Reference proteome</keyword>
<dbReference type="EMBL" id="AP009247">
    <property type="protein sequence ID" value="BAF61714.1"/>
    <property type="molecule type" value="Genomic_DNA"/>
</dbReference>
<comment type="similarity">
    <text evidence="1 9 11">Belongs to the peptidase A8 family.</text>
</comment>
<feature type="transmembrane region" description="Helical" evidence="9">
    <location>
        <begin position="90"/>
        <end position="107"/>
    </location>
</feature>
<evidence type="ECO:0000256" key="8">
    <source>
        <dbReference type="ARBA" id="ARBA00023136"/>
    </source>
</evidence>
<keyword evidence="6 9" id="KW-0378">Hydrolase</keyword>
<keyword evidence="9" id="KW-0997">Cell inner membrane</keyword>
<dbReference type="EC" id="3.4.23.36" evidence="9"/>
<dbReference type="PRINTS" id="PR00781">
    <property type="entry name" value="LIPOSIGPTASE"/>
</dbReference>
<evidence type="ECO:0000256" key="6">
    <source>
        <dbReference type="ARBA" id="ARBA00022801"/>
    </source>
</evidence>
<comment type="catalytic activity">
    <reaction evidence="9 10">
        <text>Release of signal peptides from bacterial membrane prolipoproteins. Hydrolyzes -Xaa-Yaa-Zaa-|-(S,diacylglyceryl)Cys-, in which Xaa is hydrophobic (preferably Leu), and Yaa (Ala or Ser) and Zaa (Gly or Ala) have small, neutral side chains.</text>
        <dbReference type="EC" id="3.4.23.36"/>
    </reaction>
</comment>
<evidence type="ECO:0000313" key="13">
    <source>
        <dbReference type="Proteomes" id="UP000000247"/>
    </source>
</evidence>
<dbReference type="GO" id="GO:0005886">
    <property type="term" value="C:plasma membrane"/>
    <property type="evidence" value="ECO:0007669"/>
    <property type="project" value="UniProtKB-SubCell"/>
</dbReference>
<evidence type="ECO:0000256" key="4">
    <source>
        <dbReference type="ARBA" id="ARBA00022692"/>
    </source>
</evidence>
<keyword evidence="2 9" id="KW-1003">Cell membrane</keyword>
<evidence type="ECO:0000313" key="12">
    <source>
        <dbReference type="EMBL" id="BAF61714.1"/>
    </source>
</evidence>
<keyword evidence="12" id="KW-0449">Lipoprotein</keyword>
<dbReference type="eggNOG" id="COG0597">
    <property type="taxonomic scope" value="Bacteria"/>
</dbReference>
<dbReference type="GO" id="GO:0004190">
    <property type="term" value="F:aspartic-type endopeptidase activity"/>
    <property type="evidence" value="ECO:0007669"/>
    <property type="project" value="UniProtKB-UniRule"/>
</dbReference>
<evidence type="ECO:0000256" key="5">
    <source>
        <dbReference type="ARBA" id="ARBA00022750"/>
    </source>
</evidence>
<dbReference type="HAMAP" id="MF_00161">
    <property type="entry name" value="LspA"/>
    <property type="match status" value="1"/>
</dbReference>
<dbReference type="STRING" id="412965.COSY_0599"/>
<dbReference type="UniPathway" id="UPA00665"/>
<dbReference type="Proteomes" id="UP000000247">
    <property type="component" value="Chromosome"/>
</dbReference>
<dbReference type="PANTHER" id="PTHR33695:SF1">
    <property type="entry name" value="LIPOPROTEIN SIGNAL PEPTIDASE"/>
    <property type="match status" value="1"/>
</dbReference>
<proteinExistence type="inferred from homology"/>
<keyword evidence="7 9" id="KW-1133">Transmembrane helix</keyword>
<keyword evidence="4 9" id="KW-0812">Transmembrane</keyword>
<comment type="caution">
    <text evidence="9">Lacks conserved residue(s) required for the propagation of feature annotation.</text>
</comment>
<keyword evidence="3 9" id="KW-0645">Protease</keyword>
<evidence type="ECO:0000256" key="9">
    <source>
        <dbReference type="HAMAP-Rule" id="MF_00161"/>
    </source>
</evidence>
<dbReference type="Pfam" id="PF01252">
    <property type="entry name" value="Peptidase_A8"/>
    <property type="match status" value="1"/>
</dbReference>
<dbReference type="PANTHER" id="PTHR33695">
    <property type="entry name" value="LIPOPROTEIN SIGNAL PEPTIDASE"/>
    <property type="match status" value="1"/>
</dbReference>
<dbReference type="KEGG" id="vok:COSY_0599"/>
<feature type="active site" evidence="9">
    <location>
        <position position="135"/>
    </location>
</feature>
<evidence type="ECO:0000256" key="1">
    <source>
        <dbReference type="ARBA" id="ARBA00006139"/>
    </source>
</evidence>
<feature type="active site" evidence="9">
    <location>
        <position position="117"/>
    </location>
</feature>
<protein>
    <recommendedName>
        <fullName evidence="9">Lipoprotein signal peptidase</fullName>
        <ecNumber evidence="9">3.4.23.36</ecNumber>
    </recommendedName>
    <alternativeName>
        <fullName evidence="9">Prolipoprotein signal peptidase</fullName>
    </alternativeName>
    <alternativeName>
        <fullName evidence="9">Signal peptidase II</fullName>
        <shortName evidence="9">SPase II</shortName>
    </alternativeName>
</protein>
<dbReference type="HOGENOM" id="CLU_083252_4_0_6"/>
<name>A5CWG3_VESOH</name>
<dbReference type="OrthoDB" id="9810259at2"/>
<comment type="subcellular location">
    <subcellularLocation>
        <location evidence="9">Cell inner membrane</location>
        <topology evidence="9">Multi-pass membrane protein</topology>
    </subcellularLocation>
</comment>
<reference evidence="13" key="1">
    <citation type="journal article" date="2007" name="Curr. Biol.">
        <title>Reduced genome of the thioautotrophic intracellular symbiont in a deep-sea clam, Calyptogena okutanii.</title>
        <authorList>
            <person name="Kuwahara H."/>
            <person name="Yoshida T."/>
            <person name="Takaki Y."/>
            <person name="Shimamura S."/>
            <person name="Nishi S."/>
            <person name="Harada M."/>
            <person name="Matsuyama K."/>
            <person name="Takishita K."/>
            <person name="Kawato M."/>
            <person name="Uematsu K."/>
            <person name="Fujiwara Y."/>
            <person name="Sato T."/>
            <person name="Kato C."/>
            <person name="Kitagawa M."/>
            <person name="Kato I."/>
            <person name="Maruyama T."/>
        </authorList>
    </citation>
    <scope>NUCLEOTIDE SEQUENCE [LARGE SCALE GENOMIC DNA]</scope>
    <source>
        <strain evidence="13">HA</strain>
    </source>
</reference>
<comment type="function">
    <text evidence="9 10">This protein specifically catalyzes the removal of signal peptides from prolipoproteins.</text>
</comment>
<evidence type="ECO:0000256" key="3">
    <source>
        <dbReference type="ARBA" id="ARBA00022670"/>
    </source>
</evidence>
<organism evidence="12 13">
    <name type="scientific">Vesicomyosocius okutanii subsp. Calyptogena okutanii (strain HA)</name>
    <dbReference type="NCBI Taxonomy" id="412965"/>
    <lineage>
        <taxon>Bacteria</taxon>
        <taxon>Pseudomonadati</taxon>
        <taxon>Pseudomonadota</taxon>
        <taxon>Gammaproteobacteria</taxon>
        <taxon>Candidatus Pseudothioglobaceae</taxon>
        <taxon>Candidatus Vesicomyidisocius</taxon>
    </lineage>
</organism>
<dbReference type="PROSITE" id="PS00855">
    <property type="entry name" value="SPASE_II"/>
    <property type="match status" value="1"/>
</dbReference>
<accession>A5CWG3</accession>
<evidence type="ECO:0000256" key="11">
    <source>
        <dbReference type="RuleBase" id="RU004181"/>
    </source>
</evidence>
<dbReference type="NCBIfam" id="TIGR00077">
    <property type="entry name" value="lspA"/>
    <property type="match status" value="1"/>
</dbReference>
<feature type="transmembrane region" description="Helical" evidence="9">
    <location>
        <begin position="127"/>
        <end position="148"/>
    </location>
</feature>
<evidence type="ECO:0000256" key="7">
    <source>
        <dbReference type="ARBA" id="ARBA00022989"/>
    </source>
</evidence>
<evidence type="ECO:0000256" key="2">
    <source>
        <dbReference type="ARBA" id="ARBA00022475"/>
    </source>
</evidence>
<evidence type="ECO:0000256" key="10">
    <source>
        <dbReference type="RuleBase" id="RU000594"/>
    </source>
</evidence>
<dbReference type="GO" id="GO:0006508">
    <property type="term" value="P:proteolysis"/>
    <property type="evidence" value="ECO:0007669"/>
    <property type="project" value="UniProtKB-KW"/>
</dbReference>
<sequence>MKVRHYFLLVVLLVVCDQLTKLLAYEYLGIDNSIIINEFLSLTFSHNYGAAFSFLADNSGWQRYFLSGISAISSVIISIWILRTPLRYKFKLISLVLILSGAIGNMIDRITNGFVVDFIDFHYSGFNYPIFNFADIFISVGVVVLIIVDWGK</sequence>